<gene>
    <name evidence="1" type="ORF">V1525DRAFT_402249</name>
</gene>
<accession>A0ACC3T2D1</accession>
<proteinExistence type="predicted"/>
<sequence length="76" mass="7938">MPSEIPTTADYIIVGGGLAGCAVASRLHKGNPGKSMILIEAGADPSGHPLTTEPLHSFAAHYSDLDLYSYCSYSGR</sequence>
<keyword evidence="2" id="KW-1185">Reference proteome</keyword>
<name>A0ACC3T2D1_LIPKO</name>
<dbReference type="EMBL" id="MU971361">
    <property type="protein sequence ID" value="KAK9238037.1"/>
    <property type="molecule type" value="Genomic_DNA"/>
</dbReference>
<reference evidence="2" key="1">
    <citation type="journal article" date="2024" name="Front. Bioeng. Biotechnol.">
        <title>Genome-scale model development and genomic sequencing of the oleaginous clade Lipomyces.</title>
        <authorList>
            <person name="Czajka J.J."/>
            <person name="Han Y."/>
            <person name="Kim J."/>
            <person name="Mondo S.J."/>
            <person name="Hofstad B.A."/>
            <person name="Robles A."/>
            <person name="Haridas S."/>
            <person name="Riley R."/>
            <person name="LaButti K."/>
            <person name="Pangilinan J."/>
            <person name="Andreopoulos W."/>
            <person name="Lipzen A."/>
            <person name="Yan J."/>
            <person name="Wang M."/>
            <person name="Ng V."/>
            <person name="Grigoriev I.V."/>
            <person name="Spatafora J.W."/>
            <person name="Magnuson J.K."/>
            <person name="Baker S.E."/>
            <person name="Pomraning K.R."/>
        </authorList>
    </citation>
    <scope>NUCLEOTIDE SEQUENCE [LARGE SCALE GENOMIC DNA]</scope>
    <source>
        <strain evidence="2">CBS 7786</strain>
    </source>
</reference>
<evidence type="ECO:0000313" key="1">
    <source>
        <dbReference type="EMBL" id="KAK9238037.1"/>
    </source>
</evidence>
<organism evidence="1 2">
    <name type="scientific">Lipomyces kononenkoae</name>
    <name type="common">Yeast</name>
    <dbReference type="NCBI Taxonomy" id="34357"/>
    <lineage>
        <taxon>Eukaryota</taxon>
        <taxon>Fungi</taxon>
        <taxon>Dikarya</taxon>
        <taxon>Ascomycota</taxon>
        <taxon>Saccharomycotina</taxon>
        <taxon>Lipomycetes</taxon>
        <taxon>Lipomycetales</taxon>
        <taxon>Lipomycetaceae</taxon>
        <taxon>Lipomyces</taxon>
    </lineage>
</organism>
<protein>
    <submittedName>
        <fullName evidence="1">Uncharacterized protein</fullName>
    </submittedName>
</protein>
<evidence type="ECO:0000313" key="2">
    <source>
        <dbReference type="Proteomes" id="UP001433508"/>
    </source>
</evidence>
<comment type="caution">
    <text evidence="1">The sequence shown here is derived from an EMBL/GenBank/DDBJ whole genome shotgun (WGS) entry which is preliminary data.</text>
</comment>
<dbReference type="Proteomes" id="UP001433508">
    <property type="component" value="Unassembled WGS sequence"/>
</dbReference>